<feature type="region of interest" description="Disordered" evidence="1">
    <location>
        <begin position="1"/>
        <end position="55"/>
    </location>
</feature>
<dbReference type="InParanoid" id="A0A0E0RX94"/>
<evidence type="ECO:0000313" key="4">
    <source>
        <dbReference type="Proteomes" id="UP000070720"/>
    </source>
</evidence>
<dbReference type="VEuPathDB" id="FungiDB:FGRAMPH1_01G08131"/>
<keyword evidence="4" id="KW-1185">Reference proteome</keyword>
<dbReference type="Proteomes" id="UP000070720">
    <property type="component" value="Chromosome 1"/>
</dbReference>
<proteinExistence type="predicted"/>
<evidence type="ECO:0000313" key="3">
    <source>
        <dbReference type="EnsemblFungi" id="CEF75869"/>
    </source>
</evidence>
<dbReference type="EMBL" id="HG970332">
    <property type="protein sequence ID" value="CEF75869.1"/>
    <property type="molecule type" value="Genomic_DNA"/>
</dbReference>
<accession>A0A0E0RX94</accession>
<reference key="3">
    <citation type="submission" date="2014-02" db="EMBL/GenBank/DDBJ databases">
        <title>A revised Fusarium graminearum genomic reference sequence using whole shotgun re-sequencing.</title>
        <authorList>
            <person name="King R."/>
            <person name="Urban M."/>
            <person name="Hassani-Pak K."/>
            <person name="Hammond-Kosack K."/>
        </authorList>
    </citation>
    <scope>NUCLEOTIDE SEQUENCE</scope>
    <source>
        <strain>PH-1</strain>
    </source>
</reference>
<reference evidence="2 4" key="4">
    <citation type="journal article" date="2015" name="BMC Genomics">
        <title>The completed genome sequence of the pathogenic ascomycete fungus Fusarium graminearum.</title>
        <authorList>
            <person name="King R."/>
            <person name="Urban M."/>
            <person name="Hammond-Kosack M.C."/>
            <person name="Hassani-Pak K."/>
            <person name="Hammond-Kosack K.E."/>
        </authorList>
    </citation>
    <scope>NUCLEOTIDE SEQUENCE [LARGE SCALE GENOMIC DNA]</scope>
    <source>
        <strain evidence="4">ATCC MYA-4620 / CBS 123657 / FGSC 9075 / NRRL 31084 / PH-1</strain>
        <strain evidence="2">PH-1</strain>
    </source>
</reference>
<organism evidence="3">
    <name type="scientific">Gibberella zeae (strain ATCC MYA-4620 / CBS 123657 / FGSC 9075 / NRRL 31084 / PH-1)</name>
    <name type="common">Wheat head blight fungus</name>
    <name type="synonym">Fusarium graminearum</name>
    <dbReference type="NCBI Taxonomy" id="229533"/>
    <lineage>
        <taxon>Eukaryota</taxon>
        <taxon>Fungi</taxon>
        <taxon>Dikarya</taxon>
        <taxon>Ascomycota</taxon>
        <taxon>Pezizomycotina</taxon>
        <taxon>Sordariomycetes</taxon>
        <taxon>Hypocreomycetidae</taxon>
        <taxon>Hypocreales</taxon>
        <taxon>Nectriaceae</taxon>
        <taxon>Fusarium</taxon>
    </lineage>
</organism>
<reference evidence="3 4" key="2">
    <citation type="journal article" date="2010" name="Nature">
        <title>Comparative genomics reveals mobile pathogenicity chromosomes in Fusarium.</title>
        <authorList>
            <person name="Ma L.J."/>
            <person name="van der Does H.C."/>
            <person name="Borkovich K.A."/>
            <person name="Coleman J.J."/>
            <person name="Daboussi M.J."/>
            <person name="Di Pietro A."/>
            <person name="Dufresne M."/>
            <person name="Freitag M."/>
            <person name="Grabherr M."/>
            <person name="Henrissat B."/>
            <person name="Houterman P.M."/>
            <person name="Kang S."/>
            <person name="Shim W.B."/>
            <person name="Woloshuk C."/>
            <person name="Xie X."/>
            <person name="Xu J.R."/>
            <person name="Antoniw J."/>
            <person name="Baker S.E."/>
            <person name="Bluhm B.H."/>
            <person name="Breakspear A."/>
            <person name="Brown D.W."/>
            <person name="Butchko R.A."/>
            <person name="Chapman S."/>
            <person name="Coulson R."/>
            <person name="Coutinho P.M."/>
            <person name="Danchin E.G."/>
            <person name="Diener A."/>
            <person name="Gale L.R."/>
            <person name="Gardiner D.M."/>
            <person name="Goff S."/>
            <person name="Hammond-Kosack K.E."/>
            <person name="Hilburn K."/>
            <person name="Hua-Van A."/>
            <person name="Jonkers W."/>
            <person name="Kazan K."/>
            <person name="Kodira C.D."/>
            <person name="Koehrsen M."/>
            <person name="Kumar L."/>
            <person name="Lee Y.H."/>
            <person name="Li L."/>
            <person name="Manners J.M."/>
            <person name="Miranda-Saavedra D."/>
            <person name="Mukherjee M."/>
            <person name="Park G."/>
            <person name="Park J."/>
            <person name="Park S.Y."/>
            <person name="Proctor R.H."/>
            <person name="Regev A."/>
            <person name="Ruiz-Roldan M.C."/>
            <person name="Sain D."/>
            <person name="Sakthikumar S."/>
            <person name="Sykes S."/>
            <person name="Schwartz D.C."/>
            <person name="Turgeon B.G."/>
            <person name="Wapinski I."/>
            <person name="Yoder O."/>
            <person name="Young S."/>
            <person name="Zeng Q."/>
            <person name="Zhou S."/>
            <person name="Galagan J."/>
            <person name="Cuomo C.A."/>
            <person name="Kistler H.C."/>
            <person name="Rep M."/>
        </authorList>
    </citation>
    <scope>GENOME REANNOTATION</scope>
    <source>
        <strain evidence="4">ATCC MYA-4620 / CBS 123657 / FGSC 9075 / NRRL 31084 / PH-1</strain>
        <strain evidence="3">PH-1 / ATCC MYA-4620 / FGSC 9075 / NRRL 31084</strain>
    </source>
</reference>
<name>A0A0E0RX94_GIBZE</name>
<reference evidence="3 4" key="1">
    <citation type="journal article" date="2007" name="Science">
        <title>The Fusarium graminearum genome reveals a link between localized polymorphism and pathogen specialization.</title>
        <authorList>
            <person name="Cuomo C.A."/>
            <person name="Gueldener U."/>
            <person name="Xu J.-R."/>
            <person name="Trail F."/>
            <person name="Turgeon B.G."/>
            <person name="Di Pietro A."/>
            <person name="Walton J.D."/>
            <person name="Ma L.-J."/>
            <person name="Baker S.E."/>
            <person name="Rep M."/>
            <person name="Adam G."/>
            <person name="Antoniw J."/>
            <person name="Baldwin T."/>
            <person name="Calvo S.E."/>
            <person name="Chang Y.-L."/>
            <person name="DeCaprio D."/>
            <person name="Gale L.R."/>
            <person name="Gnerre S."/>
            <person name="Goswami R.S."/>
            <person name="Hammond-Kosack K."/>
            <person name="Harris L.J."/>
            <person name="Hilburn K."/>
            <person name="Kennell J.C."/>
            <person name="Kroken S."/>
            <person name="Magnuson J.K."/>
            <person name="Mannhaupt G."/>
            <person name="Mauceli E.W."/>
            <person name="Mewes H.-W."/>
            <person name="Mitterbauer R."/>
            <person name="Muehlbauer G."/>
            <person name="Muensterkoetter M."/>
            <person name="Nelson D."/>
            <person name="O'Donnell K."/>
            <person name="Ouellet T."/>
            <person name="Qi W."/>
            <person name="Quesneville H."/>
            <person name="Roncero M.I.G."/>
            <person name="Seong K.-Y."/>
            <person name="Tetko I.V."/>
            <person name="Urban M."/>
            <person name="Waalwijk C."/>
            <person name="Ward T.J."/>
            <person name="Yao J."/>
            <person name="Birren B.W."/>
            <person name="Kistler H.C."/>
        </authorList>
    </citation>
    <scope>NUCLEOTIDE SEQUENCE [LARGE SCALE GENOMIC DNA]</scope>
    <source>
        <strain evidence="4">ATCC MYA-4620 / CBS 123657 / FGSC 9075 / NRRL 31084 / PH-1</strain>
        <strain evidence="3">PH-1 / ATCC MYA-4620 / FGSC 9075 / NRRL 31084</strain>
    </source>
</reference>
<dbReference type="EnsemblFungi" id="CEF75869">
    <property type="protein sequence ID" value="CEF75869"/>
    <property type="gene ID" value="FGRRES_15604"/>
</dbReference>
<sequence length="74" mass="8195">MADEEHARKYGKYIKGQGEDDKRGIGHKDPPSYTEDIRDDAVGTRGGNAEEDVPTYIKDGHKFGFVPAKTKEGN</sequence>
<gene>
    <name evidence="2" type="ORF">FGRAMPH1_01T08131</name>
</gene>
<evidence type="ECO:0000313" key="2">
    <source>
        <dbReference type="EMBL" id="CEF75869.1"/>
    </source>
</evidence>
<dbReference type="AlphaFoldDB" id="A0A0E0RX94"/>
<reference evidence="3" key="5">
    <citation type="submission" date="2017-01" db="UniProtKB">
        <authorList>
            <consortium name="EnsemblFungi"/>
        </authorList>
    </citation>
    <scope>IDENTIFICATION</scope>
    <source>
        <strain evidence="3">PH-1 / ATCC MYA-4620 / FGSC 9075 / NRRL 31084</strain>
    </source>
</reference>
<protein>
    <submittedName>
        <fullName evidence="2">Chromosome 1, complete genome</fullName>
    </submittedName>
</protein>
<evidence type="ECO:0000256" key="1">
    <source>
        <dbReference type="SAM" id="MobiDB-lite"/>
    </source>
</evidence>
<feature type="compositionally biased region" description="Basic and acidic residues" evidence="1">
    <location>
        <begin position="17"/>
        <end position="42"/>
    </location>
</feature>